<dbReference type="OrthoDB" id="26819at2157"/>
<sequence>MDVVIFEGLLFVASLVIGVVAAMAGVGGGVVFTPLMLAFTQMDTTVIRAAGLALTMTTSAFGGRKYFLAGAARLNLVLFTSLFMSLGVVTGALVGIHVVKSLGKAGEAIIRLTLGVLLFFIVLIMLTVKPREVKSEASGWSRRLGLYGAFKDPATGEEVSYTAQRLLPTAFALFGVGLIGGAFGLGAGWALVPVLNLITGLPIKIAVATSTSTFIVANAPGLWAYVHEGVATPLVLAPALVGVAIGSNIGARLALKAKARVIRLVVISVMLIAAAPLVTRGLMGLGLI</sequence>
<keyword evidence="4 7" id="KW-0812">Transmembrane</keyword>
<feature type="transmembrane region" description="Helical" evidence="7">
    <location>
        <begin position="9"/>
        <end position="39"/>
    </location>
</feature>
<evidence type="ECO:0000256" key="3">
    <source>
        <dbReference type="ARBA" id="ARBA00022475"/>
    </source>
</evidence>
<dbReference type="Proteomes" id="UP000001431">
    <property type="component" value="Chromosome"/>
</dbReference>
<dbReference type="PANTHER" id="PTHR30269">
    <property type="entry name" value="TRANSMEMBRANE PROTEIN YFCA"/>
    <property type="match status" value="1"/>
</dbReference>
<dbReference type="Pfam" id="PF01925">
    <property type="entry name" value="TauE"/>
    <property type="match status" value="1"/>
</dbReference>
<evidence type="ECO:0000256" key="4">
    <source>
        <dbReference type="ARBA" id="ARBA00022692"/>
    </source>
</evidence>
<gene>
    <name evidence="8" type="ordered locus">Pcal_1421</name>
</gene>
<feature type="transmembrane region" description="Helical" evidence="7">
    <location>
        <begin position="261"/>
        <end position="279"/>
    </location>
</feature>
<keyword evidence="2" id="KW-0813">Transport</keyword>
<dbReference type="EMBL" id="CP000561">
    <property type="protein sequence ID" value="ABO08841.1"/>
    <property type="molecule type" value="Genomic_DNA"/>
</dbReference>
<dbReference type="GeneID" id="4909256"/>
<evidence type="ECO:0000256" key="2">
    <source>
        <dbReference type="ARBA" id="ARBA00022448"/>
    </source>
</evidence>
<evidence type="ECO:0000313" key="8">
    <source>
        <dbReference type="EMBL" id="ABO08841.1"/>
    </source>
</evidence>
<keyword evidence="9" id="KW-1185">Reference proteome</keyword>
<dbReference type="HOGENOM" id="CLU_045498_5_2_2"/>
<feature type="transmembrane region" description="Helical" evidence="7">
    <location>
        <begin position="45"/>
        <end position="62"/>
    </location>
</feature>
<name>A3MW24_PYRCJ</name>
<dbReference type="KEGG" id="pcl:Pcal_1421"/>
<comment type="subcellular location">
    <subcellularLocation>
        <location evidence="1 7">Cell membrane</location>
        <topology evidence="1 7">Multi-pass membrane protein</topology>
    </subcellularLocation>
</comment>
<dbReference type="PANTHER" id="PTHR30269:SF37">
    <property type="entry name" value="MEMBRANE TRANSPORTER PROTEIN"/>
    <property type="match status" value="1"/>
</dbReference>
<proteinExistence type="inferred from homology"/>
<dbReference type="eggNOG" id="arCOG02050">
    <property type="taxonomic scope" value="Archaea"/>
</dbReference>
<accession>A3MW24</accession>
<evidence type="ECO:0000256" key="1">
    <source>
        <dbReference type="ARBA" id="ARBA00004651"/>
    </source>
</evidence>
<dbReference type="AlphaFoldDB" id="A3MW24"/>
<dbReference type="RefSeq" id="WP_011850099.1">
    <property type="nucleotide sequence ID" value="NC_009073.1"/>
</dbReference>
<feature type="transmembrane region" description="Helical" evidence="7">
    <location>
        <begin position="170"/>
        <end position="192"/>
    </location>
</feature>
<keyword evidence="6 7" id="KW-0472">Membrane</keyword>
<keyword evidence="5 7" id="KW-1133">Transmembrane helix</keyword>
<protein>
    <recommendedName>
        <fullName evidence="7">Probable membrane transporter protein</fullName>
    </recommendedName>
</protein>
<dbReference type="InterPro" id="IPR052017">
    <property type="entry name" value="TSUP"/>
</dbReference>
<dbReference type="STRING" id="410359.Pcal_1421"/>
<comment type="similarity">
    <text evidence="7">Belongs to the 4-toluene sulfonate uptake permease (TSUP) (TC 2.A.102) family.</text>
</comment>
<evidence type="ECO:0000256" key="7">
    <source>
        <dbReference type="RuleBase" id="RU363041"/>
    </source>
</evidence>
<evidence type="ECO:0000256" key="6">
    <source>
        <dbReference type="ARBA" id="ARBA00023136"/>
    </source>
</evidence>
<dbReference type="InterPro" id="IPR002781">
    <property type="entry name" value="TM_pro_TauE-like"/>
</dbReference>
<feature type="transmembrane region" description="Helical" evidence="7">
    <location>
        <begin position="230"/>
        <end position="249"/>
    </location>
</feature>
<evidence type="ECO:0000256" key="5">
    <source>
        <dbReference type="ARBA" id="ARBA00022989"/>
    </source>
</evidence>
<dbReference type="GO" id="GO:0005886">
    <property type="term" value="C:plasma membrane"/>
    <property type="evidence" value="ECO:0007669"/>
    <property type="project" value="UniProtKB-SubCell"/>
</dbReference>
<feature type="transmembrane region" description="Helical" evidence="7">
    <location>
        <begin position="108"/>
        <end position="128"/>
    </location>
</feature>
<feature type="transmembrane region" description="Helical" evidence="7">
    <location>
        <begin position="74"/>
        <end position="96"/>
    </location>
</feature>
<keyword evidence="3 7" id="KW-1003">Cell membrane</keyword>
<evidence type="ECO:0000313" key="9">
    <source>
        <dbReference type="Proteomes" id="UP000001431"/>
    </source>
</evidence>
<organism evidence="8 9">
    <name type="scientific">Pyrobaculum calidifontis (strain DSM 21063 / JCM 11548 / VA1)</name>
    <dbReference type="NCBI Taxonomy" id="410359"/>
    <lineage>
        <taxon>Archaea</taxon>
        <taxon>Thermoproteota</taxon>
        <taxon>Thermoprotei</taxon>
        <taxon>Thermoproteales</taxon>
        <taxon>Thermoproteaceae</taxon>
        <taxon>Pyrobaculum</taxon>
    </lineage>
</organism>
<reference evidence="8" key="1">
    <citation type="submission" date="2007-02" db="EMBL/GenBank/DDBJ databases">
        <title>Complete sequence of Pyrobaculum calidifontis JCM 11548.</title>
        <authorList>
            <consortium name="US DOE Joint Genome Institute"/>
            <person name="Copeland A."/>
            <person name="Lucas S."/>
            <person name="Lapidus A."/>
            <person name="Barry K."/>
            <person name="Glavina del Rio T."/>
            <person name="Dalin E."/>
            <person name="Tice H."/>
            <person name="Pitluck S."/>
            <person name="Chain P."/>
            <person name="Malfatti S."/>
            <person name="Shin M."/>
            <person name="Vergez L."/>
            <person name="Schmutz J."/>
            <person name="Larimer F."/>
            <person name="Land M."/>
            <person name="Hauser L."/>
            <person name="Kyrpides N."/>
            <person name="Mikhailova N."/>
            <person name="Cozen A.E."/>
            <person name="Fitz-Gibbon S.T."/>
            <person name="House C.H."/>
            <person name="Saltikov C."/>
            <person name="Lowe T.M."/>
            <person name="Richardson P."/>
        </authorList>
    </citation>
    <scope>NUCLEOTIDE SEQUENCE [LARGE SCALE GENOMIC DNA]</scope>
    <source>
        <strain evidence="8">JCM 11548</strain>
    </source>
</reference>